<dbReference type="EMBL" id="FLUO01000003">
    <property type="protein sequence ID" value="SBW12896.1"/>
    <property type="molecule type" value="Genomic_DNA"/>
</dbReference>
<evidence type="ECO:0000256" key="7">
    <source>
        <dbReference type="ARBA" id="ARBA00046740"/>
    </source>
</evidence>
<evidence type="ECO:0000256" key="9">
    <source>
        <dbReference type="RuleBase" id="RU003660"/>
    </source>
</evidence>
<dbReference type="Gene3D" id="3.30.1370.30">
    <property type="match status" value="1"/>
</dbReference>
<evidence type="ECO:0000313" key="11">
    <source>
        <dbReference type="EMBL" id="SBW12896.1"/>
    </source>
</evidence>
<dbReference type="GO" id="GO:0005737">
    <property type="term" value="C:cytoplasm"/>
    <property type="evidence" value="ECO:0007669"/>
    <property type="project" value="UniProtKB-ARBA"/>
</dbReference>
<dbReference type="GO" id="GO:0003735">
    <property type="term" value="F:structural constituent of ribosome"/>
    <property type="evidence" value="ECO:0007669"/>
    <property type="project" value="InterPro"/>
</dbReference>
<dbReference type="SUPFAM" id="SSF56047">
    <property type="entry name" value="Ribosomal protein S8"/>
    <property type="match status" value="1"/>
</dbReference>
<dbReference type="InterPro" id="IPR000630">
    <property type="entry name" value="Ribosomal_uS8"/>
</dbReference>
<sequence length="132" mass="14583">MSMTDPLGDMLTRIRNGQRARKSSVAAPASRFRKSVLDVLVREGYIRGYEEVEVRKGVSELKIELKYHEGEPVISQIARVSTPGRRVYSGAKALPRVYNGLGISILSTPRGVMSDFEARQANVGGEVLCKVF</sequence>
<dbReference type="GO" id="GO:0006412">
    <property type="term" value="P:translation"/>
    <property type="evidence" value="ECO:0007669"/>
    <property type="project" value="UniProtKB-UniRule"/>
</dbReference>
<keyword evidence="3 8" id="KW-0694">RNA-binding</keyword>
<dbReference type="HAMAP" id="MF_01302_B">
    <property type="entry name" value="Ribosomal_uS8_B"/>
    <property type="match status" value="1"/>
</dbReference>
<evidence type="ECO:0000256" key="6">
    <source>
        <dbReference type="ARBA" id="ARBA00035258"/>
    </source>
</evidence>
<dbReference type="GO" id="GO:0005840">
    <property type="term" value="C:ribosome"/>
    <property type="evidence" value="ECO:0007669"/>
    <property type="project" value="UniProtKB-KW"/>
</dbReference>
<feature type="region of interest" description="Disordered" evidence="10">
    <location>
        <begin position="1"/>
        <end position="22"/>
    </location>
</feature>
<evidence type="ECO:0000256" key="1">
    <source>
        <dbReference type="ARBA" id="ARBA00006471"/>
    </source>
</evidence>
<dbReference type="GO" id="GO:0019843">
    <property type="term" value="F:rRNA binding"/>
    <property type="evidence" value="ECO:0007669"/>
    <property type="project" value="UniProtKB-UniRule"/>
</dbReference>
<dbReference type="InterPro" id="IPR035987">
    <property type="entry name" value="Ribosomal_uS8_sf"/>
</dbReference>
<keyword evidence="2 8" id="KW-0699">rRNA-binding</keyword>
<dbReference type="FunFam" id="3.30.1370.30:FF:000002">
    <property type="entry name" value="30S ribosomal protein S8"/>
    <property type="match status" value="1"/>
</dbReference>
<keyword evidence="5 8" id="KW-0687">Ribonucleoprotein</keyword>
<comment type="similarity">
    <text evidence="1 8 9">Belongs to the universal ribosomal protein uS8 family.</text>
</comment>
<dbReference type="NCBIfam" id="NF001109">
    <property type="entry name" value="PRK00136.1"/>
    <property type="match status" value="1"/>
</dbReference>
<reference evidence="11" key="1">
    <citation type="submission" date="2016-04" db="EMBL/GenBank/DDBJ databases">
        <authorList>
            <person name="Evans L.H."/>
            <person name="Alamgir A."/>
            <person name="Owens N."/>
            <person name="Weber N.D."/>
            <person name="Virtaneva K."/>
            <person name="Barbian K."/>
            <person name="Babar A."/>
            <person name="Rosenke K."/>
        </authorList>
    </citation>
    <scope>NUCLEOTIDE SEQUENCE</scope>
    <source>
        <strain evidence="11">86</strain>
    </source>
</reference>
<dbReference type="InterPro" id="IPR047863">
    <property type="entry name" value="Ribosomal_uS8_CS"/>
</dbReference>
<accession>A0A212KME3</accession>
<comment type="subunit">
    <text evidence="7 8">Part of the 30S ribosomal subunit. Contacts proteins S5 and S12.</text>
</comment>
<keyword evidence="4 8" id="KW-0689">Ribosomal protein</keyword>
<evidence type="ECO:0000256" key="5">
    <source>
        <dbReference type="ARBA" id="ARBA00023274"/>
    </source>
</evidence>
<dbReference type="GO" id="GO:1990904">
    <property type="term" value="C:ribonucleoprotein complex"/>
    <property type="evidence" value="ECO:0007669"/>
    <property type="project" value="UniProtKB-KW"/>
</dbReference>
<evidence type="ECO:0000256" key="10">
    <source>
        <dbReference type="SAM" id="MobiDB-lite"/>
    </source>
</evidence>
<proteinExistence type="inferred from homology"/>
<gene>
    <name evidence="8 11" type="primary">rpsH</name>
    <name evidence="11" type="ORF">KL86APRO_30387</name>
</gene>
<evidence type="ECO:0000256" key="4">
    <source>
        <dbReference type="ARBA" id="ARBA00022980"/>
    </source>
</evidence>
<evidence type="ECO:0000256" key="2">
    <source>
        <dbReference type="ARBA" id="ARBA00022730"/>
    </source>
</evidence>
<evidence type="ECO:0000256" key="8">
    <source>
        <dbReference type="HAMAP-Rule" id="MF_01302"/>
    </source>
</evidence>
<dbReference type="Gene3D" id="3.30.1490.10">
    <property type="match status" value="1"/>
</dbReference>
<evidence type="ECO:0000256" key="3">
    <source>
        <dbReference type="ARBA" id="ARBA00022884"/>
    </source>
</evidence>
<comment type="function">
    <text evidence="8">One of the primary rRNA binding proteins, it binds directly to 16S rRNA central domain where it helps coordinate assembly of the platform of the 30S subunit.</text>
</comment>
<dbReference type="PANTHER" id="PTHR11758">
    <property type="entry name" value="40S RIBOSOMAL PROTEIN S15A"/>
    <property type="match status" value="1"/>
</dbReference>
<dbReference type="FunFam" id="3.30.1490.10:FF:000001">
    <property type="entry name" value="30S ribosomal protein S8"/>
    <property type="match status" value="1"/>
</dbReference>
<dbReference type="Pfam" id="PF00410">
    <property type="entry name" value="Ribosomal_S8"/>
    <property type="match status" value="1"/>
</dbReference>
<organism evidence="11">
    <name type="scientific">uncultured Alphaproteobacteria bacterium</name>
    <dbReference type="NCBI Taxonomy" id="91750"/>
    <lineage>
        <taxon>Bacteria</taxon>
        <taxon>Pseudomonadati</taxon>
        <taxon>Pseudomonadota</taxon>
        <taxon>Alphaproteobacteria</taxon>
        <taxon>environmental samples</taxon>
    </lineage>
</organism>
<dbReference type="AlphaFoldDB" id="A0A212KME3"/>
<protein>
    <recommendedName>
        <fullName evidence="6 8">Small ribosomal subunit protein uS8</fullName>
    </recommendedName>
</protein>
<dbReference type="PROSITE" id="PS00053">
    <property type="entry name" value="RIBOSOMAL_S8"/>
    <property type="match status" value="1"/>
</dbReference>
<name>A0A212KME3_9PROT</name>